<organism evidence="1">
    <name type="scientific">Myoviridae sp. ctwwN25</name>
    <dbReference type="NCBI Taxonomy" id="2825209"/>
    <lineage>
        <taxon>Viruses</taxon>
        <taxon>Duplodnaviria</taxon>
        <taxon>Heunggongvirae</taxon>
        <taxon>Uroviricota</taxon>
        <taxon>Caudoviricetes</taxon>
    </lineage>
</organism>
<name>A0A8S5PP64_9CAUD</name>
<dbReference type="Gene3D" id="3.90.1720.10">
    <property type="entry name" value="endopeptidase domain like (from Nostoc punctiforme)"/>
    <property type="match status" value="1"/>
</dbReference>
<dbReference type="EMBL" id="BK015472">
    <property type="protein sequence ID" value="DAE08650.1"/>
    <property type="molecule type" value="Genomic_DNA"/>
</dbReference>
<proteinExistence type="predicted"/>
<protein>
    <submittedName>
        <fullName evidence="1">Cysteine peptidase</fullName>
    </submittedName>
</protein>
<reference evidence="1" key="1">
    <citation type="journal article" date="2021" name="Proc. Natl. Acad. Sci. U.S.A.">
        <title>A Catalog of Tens of Thousands of Viruses from Human Metagenomes Reveals Hidden Associations with Chronic Diseases.</title>
        <authorList>
            <person name="Tisza M.J."/>
            <person name="Buck C.B."/>
        </authorList>
    </citation>
    <scope>NUCLEOTIDE SEQUENCE</scope>
    <source>
        <strain evidence="1">CtwwN25</strain>
    </source>
</reference>
<evidence type="ECO:0000313" key="1">
    <source>
        <dbReference type="EMBL" id="DAE08650.1"/>
    </source>
</evidence>
<sequence>MSFFTDDFNVGNYIEKHPETHKIEARDPFDDYMDKIQDEGLAIIGSPETYEDMKQMYANYLNLPKDKKKRSDEISRLIYDIDVNARYGELRESFGDFDNDGDTPQKIIKEQVEDEHVIPNYTDYDRDDAKRYMDDTGYPIITPCANLSVLEKMWDNYNSYPHKIRRESDWKSIEIFGIDNEEHYKLLKAHYSSKEDIDPIEVESLVNESYLGDQILSHETFATNESVTTSDRAQDLLNLSITKTENYDRILTHNIIDKSVNEYIGTHQNVNYDVIPFEDLPFYTPDEIIDNLPDAEADPIGDAISAGIISENMSNWFNDYCNACSGMGYNYNSLEWKHSIEKLMLAKKKAEDDKTKDIIDKALTGLGWPDVDYTPRNAVIATKRVKSIMNQGSTEFVDLTGMKEENDYQEAAAVSEDNVLYPVFITLHEGKSAFSAAIKGFTHSTFSHAAISFDPTLKKMYSFGIEGSKKGAVGGFITENIETKPKDKHVAVYAVFLKKADFDKLKDNIEDFIENVGKTTYSYINLLLGYIFRIPLNMKRSMVCSQFVDRMLKLIDVDISKKSSAYVAPGDFEKYAKENKKIYILYDGLVGKFKGSRIKSIIKRISSKAEPIKESFSVKYLDPIYTTLTMIDSCHSVGMLREFDEKLDKANLSSDAMKIYETMLKPCIYAEAYFNEAKDLPVKFDQDGNLFIKNIKKRDYEAEYAKSHKLLKKYEEAKNVNGIKYELCRLWAMNTVIEEKLHSDKFKSLPSMAINSSKEAKARAKILNDFNYYMSKALKYDTEFNFQEYYNESPFNDAVLKIDKNTVRWSAQLAKTIMTAL</sequence>
<accession>A0A8S5PP64</accession>